<dbReference type="InterPro" id="IPR014001">
    <property type="entry name" value="Helicase_ATP-bd"/>
</dbReference>
<dbReference type="PROSITE" id="PS51192">
    <property type="entry name" value="HELICASE_ATP_BIND_1"/>
    <property type="match status" value="1"/>
</dbReference>
<keyword evidence="3 9" id="KW-0347">Helicase</keyword>
<dbReference type="OrthoDB" id="437566at2759"/>
<dbReference type="InterPro" id="IPR011545">
    <property type="entry name" value="DEAD/DEAH_box_helicase_dom"/>
</dbReference>
<dbReference type="AlphaFoldDB" id="A0A1Q9D9N0"/>
<dbReference type="InterPro" id="IPR027417">
    <property type="entry name" value="P-loop_NTPase"/>
</dbReference>
<feature type="short sequence motif" description="Q motif" evidence="5">
    <location>
        <begin position="443"/>
        <end position="471"/>
    </location>
</feature>
<evidence type="ECO:0000256" key="1">
    <source>
        <dbReference type="ARBA" id="ARBA00022741"/>
    </source>
</evidence>
<dbReference type="EMBL" id="LSRX01000646">
    <property type="protein sequence ID" value="OLP91858.1"/>
    <property type="molecule type" value="Genomic_DNA"/>
</dbReference>
<keyword evidence="2" id="KW-0378">Hydrolase</keyword>
<dbReference type="GO" id="GO:0005829">
    <property type="term" value="C:cytosol"/>
    <property type="evidence" value="ECO:0007669"/>
    <property type="project" value="TreeGrafter"/>
</dbReference>
<keyword evidence="4" id="KW-0067">ATP-binding</keyword>
<feature type="domain" description="Helicase ATP-binding" evidence="7">
    <location>
        <begin position="474"/>
        <end position="635"/>
    </location>
</feature>
<evidence type="ECO:0000313" key="10">
    <source>
        <dbReference type="Proteomes" id="UP000186817"/>
    </source>
</evidence>
<dbReference type="InterPro" id="IPR014014">
    <property type="entry name" value="RNA_helicase_DEAD_Q_motif"/>
</dbReference>
<dbReference type="Proteomes" id="UP000186817">
    <property type="component" value="Unassembled WGS sequence"/>
</dbReference>
<feature type="compositionally biased region" description="Low complexity" evidence="6">
    <location>
        <begin position="282"/>
        <end position="302"/>
    </location>
</feature>
<name>A0A1Q9D9N0_SYMMI</name>
<dbReference type="PROSITE" id="PS51195">
    <property type="entry name" value="Q_MOTIF"/>
    <property type="match status" value="1"/>
</dbReference>
<dbReference type="SMART" id="SM00487">
    <property type="entry name" value="DEXDc"/>
    <property type="match status" value="1"/>
</dbReference>
<dbReference type="GO" id="GO:0005524">
    <property type="term" value="F:ATP binding"/>
    <property type="evidence" value="ECO:0007669"/>
    <property type="project" value="UniProtKB-KW"/>
</dbReference>
<organism evidence="9 10">
    <name type="scientific">Symbiodinium microadriaticum</name>
    <name type="common">Dinoflagellate</name>
    <name type="synonym">Zooxanthella microadriatica</name>
    <dbReference type="NCBI Taxonomy" id="2951"/>
    <lineage>
        <taxon>Eukaryota</taxon>
        <taxon>Sar</taxon>
        <taxon>Alveolata</taxon>
        <taxon>Dinophyceae</taxon>
        <taxon>Suessiales</taxon>
        <taxon>Symbiodiniaceae</taxon>
        <taxon>Symbiodinium</taxon>
    </lineage>
</organism>
<comment type="caution">
    <text evidence="9">The sequence shown here is derived from an EMBL/GenBank/DDBJ whole genome shotgun (WGS) entry which is preliminary data.</text>
</comment>
<feature type="compositionally biased region" description="Basic and acidic residues" evidence="6">
    <location>
        <begin position="229"/>
        <end position="239"/>
    </location>
</feature>
<dbReference type="Gene3D" id="3.40.50.300">
    <property type="entry name" value="P-loop containing nucleotide triphosphate hydrolases"/>
    <property type="match status" value="1"/>
</dbReference>
<sequence>MAVLKKAKPKMKRKAKKVKSEVVEKAKEAYQATACRAMVDSENHFAKPWPLPLTERDVAIRQRSARLLQALQRVEGGSYKEKADDFDTTFSMLVKGCREVAEEGFLEAPIYNNAQIEAAWLFLFEVRRRHVNKRKQLQECIRVLGSSYNWSMALFGSKKVQDALRALPGDARAEILEDAGAMDLLSQLQPKYMPGEPEPDESPPAQPSWPAGPQGTGWPAPSNPGFGDFPREEASRADWARPAQAPGSAGKNNPFKKSSAPAGADWAMPQRGEAYPAPAQGFPDAFPAFPSSAPRPTSASNPFRKEKEETSGGTGWPAVPGDLDAFQSVRPAPRPPPTDGRGHDASASAASGSLAPQDVVAGARFAKESGISAQDMMAGAQFAQKSGVTSQHAMEGARMAHQAQQAGVTPDKVLAVGKAFSVKQPQLPKDAVNNADVEVADEASFESLGVCEELCQAVKLMKWTKPTRIQQEAIPWALQGRDIIGLAETGSGKTGAFALPIVQRLLDDPQRFYAVCLAPTRELCVQIGEQFEAIGSTIKLQTATVVGGLAMVDQAMALAKRPHVVIATPGRLVDHLENTKGFHLKTIKYLVMDEADRLLSMDFDEALDKILEPSACADVAMVTAMLTRRAFPSLLMGLGLILAFAFLCLGRGAAFALLPPCGRAGLSPQPVALTRLLLPSSVGEVCLCAFGVGCLLASQRPKLRAVTGCDFRSPSFKASKASCRALTSVFSEVPSFFGFSFPEERKIPGRHFQALGPVGLQSLQLSQEVLQHLFEDALCGDVSGDVQRMHDLGFVPCVDHPNLPGHHYLEGYFHTLPGAEPFPSVNPRCGRDVLKPAASLRLRAFAEGVRRANSEFLARMAADCPEDSVLRRLLEQGRAFADLAVQIHWGEPVGKADVAWHVDAPNSALHMAVSVHGHRSLKMKLRQPFELEPAIHEELQVPGDVYVGNPAAFEHGLEYPAATWETRTVALQLRLLINEAEMRDPDVHQGLGSLAKGIAAQPLRLPGLAELRRIEAELAEAC</sequence>
<dbReference type="GO" id="GO:0003724">
    <property type="term" value="F:RNA helicase activity"/>
    <property type="evidence" value="ECO:0007669"/>
    <property type="project" value="InterPro"/>
</dbReference>
<dbReference type="GO" id="GO:0016787">
    <property type="term" value="F:hydrolase activity"/>
    <property type="evidence" value="ECO:0007669"/>
    <property type="project" value="UniProtKB-KW"/>
</dbReference>
<dbReference type="PANTHER" id="PTHR47959:SF20">
    <property type="entry name" value="RNA HELICASE"/>
    <property type="match status" value="1"/>
</dbReference>
<dbReference type="PANTHER" id="PTHR47959">
    <property type="entry name" value="ATP-DEPENDENT RNA HELICASE RHLE-RELATED"/>
    <property type="match status" value="1"/>
</dbReference>
<keyword evidence="10" id="KW-1185">Reference proteome</keyword>
<dbReference type="PROSITE" id="PS00039">
    <property type="entry name" value="DEAD_ATP_HELICASE"/>
    <property type="match status" value="1"/>
</dbReference>
<dbReference type="Pfam" id="PF00270">
    <property type="entry name" value="DEAD"/>
    <property type="match status" value="1"/>
</dbReference>
<evidence type="ECO:0000256" key="4">
    <source>
        <dbReference type="ARBA" id="ARBA00022840"/>
    </source>
</evidence>
<feature type="domain" description="DEAD-box RNA helicase Q" evidence="8">
    <location>
        <begin position="443"/>
        <end position="471"/>
    </location>
</feature>
<evidence type="ECO:0000313" key="9">
    <source>
        <dbReference type="EMBL" id="OLP91858.1"/>
    </source>
</evidence>
<proteinExistence type="predicted"/>
<dbReference type="GO" id="GO:0003676">
    <property type="term" value="F:nucleic acid binding"/>
    <property type="evidence" value="ECO:0007669"/>
    <property type="project" value="InterPro"/>
</dbReference>
<dbReference type="InterPro" id="IPR050079">
    <property type="entry name" value="DEAD_box_RNA_helicase"/>
</dbReference>
<protein>
    <submittedName>
        <fullName evidence="9">Putative ATP-dependent RNA helicase DDX47</fullName>
    </submittedName>
</protein>
<evidence type="ECO:0000256" key="2">
    <source>
        <dbReference type="ARBA" id="ARBA00022801"/>
    </source>
</evidence>
<dbReference type="InterPro" id="IPR000629">
    <property type="entry name" value="RNA-helicase_DEAD-box_CS"/>
</dbReference>
<reference evidence="9 10" key="1">
    <citation type="submission" date="2016-02" db="EMBL/GenBank/DDBJ databases">
        <title>Genome analysis of coral dinoflagellate symbionts highlights evolutionary adaptations to a symbiotic lifestyle.</title>
        <authorList>
            <person name="Aranda M."/>
            <person name="Li Y."/>
            <person name="Liew Y.J."/>
            <person name="Baumgarten S."/>
            <person name="Simakov O."/>
            <person name="Wilson M."/>
            <person name="Piel J."/>
            <person name="Ashoor H."/>
            <person name="Bougouffa S."/>
            <person name="Bajic V.B."/>
            <person name="Ryu T."/>
            <person name="Ravasi T."/>
            <person name="Bayer T."/>
            <person name="Micklem G."/>
            <person name="Kim H."/>
            <person name="Bhak J."/>
            <person name="Lajeunesse T.C."/>
            <person name="Voolstra C.R."/>
        </authorList>
    </citation>
    <scope>NUCLEOTIDE SEQUENCE [LARGE SCALE GENOMIC DNA]</scope>
    <source>
        <strain evidence="9 10">CCMP2467</strain>
    </source>
</reference>
<feature type="region of interest" description="Disordered" evidence="6">
    <location>
        <begin position="190"/>
        <end position="354"/>
    </location>
</feature>
<accession>A0A1Q9D9N0</accession>
<gene>
    <name evidence="9" type="primary">DDX47</name>
    <name evidence="9" type="ORF">AK812_SmicGene26384</name>
</gene>
<keyword evidence="1" id="KW-0547">Nucleotide-binding</keyword>
<evidence type="ECO:0000256" key="3">
    <source>
        <dbReference type="ARBA" id="ARBA00022806"/>
    </source>
</evidence>
<evidence type="ECO:0000259" key="8">
    <source>
        <dbReference type="PROSITE" id="PS51195"/>
    </source>
</evidence>
<evidence type="ECO:0000259" key="7">
    <source>
        <dbReference type="PROSITE" id="PS51192"/>
    </source>
</evidence>
<evidence type="ECO:0000256" key="5">
    <source>
        <dbReference type="PROSITE-ProRule" id="PRU00552"/>
    </source>
</evidence>
<dbReference type="SUPFAM" id="SSF52540">
    <property type="entry name" value="P-loop containing nucleoside triphosphate hydrolases"/>
    <property type="match status" value="1"/>
</dbReference>
<feature type="compositionally biased region" description="Low complexity" evidence="6">
    <location>
        <begin position="345"/>
        <end position="354"/>
    </location>
</feature>
<evidence type="ECO:0000256" key="6">
    <source>
        <dbReference type="SAM" id="MobiDB-lite"/>
    </source>
</evidence>